<dbReference type="AlphaFoldDB" id="A0A0C3LKP5"/>
<evidence type="ECO:0000313" key="1">
    <source>
        <dbReference type="EMBL" id="KIO21907.1"/>
    </source>
</evidence>
<dbReference type="HOGENOM" id="CLU_1856753_0_0_1"/>
<proteinExistence type="predicted"/>
<name>A0A0C3LKP5_9AGAM</name>
<reference evidence="1 2" key="1">
    <citation type="submission" date="2014-04" db="EMBL/GenBank/DDBJ databases">
        <authorList>
            <consortium name="DOE Joint Genome Institute"/>
            <person name="Kuo A."/>
            <person name="Girlanda M."/>
            <person name="Perotto S."/>
            <person name="Kohler A."/>
            <person name="Nagy L.G."/>
            <person name="Floudas D."/>
            <person name="Copeland A."/>
            <person name="Barry K.W."/>
            <person name="Cichocki N."/>
            <person name="Veneault-Fourrey C."/>
            <person name="LaButti K."/>
            <person name="Lindquist E.A."/>
            <person name="Lipzen A."/>
            <person name="Lundell T."/>
            <person name="Morin E."/>
            <person name="Murat C."/>
            <person name="Sun H."/>
            <person name="Tunlid A."/>
            <person name="Henrissat B."/>
            <person name="Grigoriev I.V."/>
            <person name="Hibbett D.S."/>
            <person name="Martin F."/>
            <person name="Nordberg H.P."/>
            <person name="Cantor M.N."/>
            <person name="Hua S.X."/>
        </authorList>
    </citation>
    <scope>NUCLEOTIDE SEQUENCE [LARGE SCALE GENOMIC DNA]</scope>
    <source>
        <strain evidence="1 2">MUT 4182</strain>
    </source>
</reference>
<accession>A0A0C3LKP5</accession>
<dbReference type="EMBL" id="KN823124">
    <property type="protein sequence ID" value="KIO21907.1"/>
    <property type="molecule type" value="Genomic_DNA"/>
</dbReference>
<sequence>MALLSLFLLRIFYQHNAPWLVACLLTIHAWIHIPDIIKKSDPLWAYWSWVMEWFCGRRSHAVSSHKWPYSSPNQQILEISTLHSIRHMYKLENPLPVYTAMYNLKTFPTYHNAKQYPEITLLHPRSLLNFHSSSLLSL</sequence>
<organism evidence="1 2">
    <name type="scientific">Tulasnella calospora MUT 4182</name>
    <dbReference type="NCBI Taxonomy" id="1051891"/>
    <lineage>
        <taxon>Eukaryota</taxon>
        <taxon>Fungi</taxon>
        <taxon>Dikarya</taxon>
        <taxon>Basidiomycota</taxon>
        <taxon>Agaricomycotina</taxon>
        <taxon>Agaricomycetes</taxon>
        <taxon>Cantharellales</taxon>
        <taxon>Tulasnellaceae</taxon>
        <taxon>Tulasnella</taxon>
    </lineage>
</organism>
<reference evidence="2" key="2">
    <citation type="submission" date="2015-01" db="EMBL/GenBank/DDBJ databases">
        <title>Evolutionary Origins and Diversification of the Mycorrhizal Mutualists.</title>
        <authorList>
            <consortium name="DOE Joint Genome Institute"/>
            <consortium name="Mycorrhizal Genomics Consortium"/>
            <person name="Kohler A."/>
            <person name="Kuo A."/>
            <person name="Nagy L.G."/>
            <person name="Floudas D."/>
            <person name="Copeland A."/>
            <person name="Barry K.W."/>
            <person name="Cichocki N."/>
            <person name="Veneault-Fourrey C."/>
            <person name="LaButti K."/>
            <person name="Lindquist E.A."/>
            <person name="Lipzen A."/>
            <person name="Lundell T."/>
            <person name="Morin E."/>
            <person name="Murat C."/>
            <person name="Riley R."/>
            <person name="Ohm R."/>
            <person name="Sun H."/>
            <person name="Tunlid A."/>
            <person name="Henrissat B."/>
            <person name="Grigoriev I.V."/>
            <person name="Hibbett D.S."/>
            <person name="Martin F."/>
        </authorList>
    </citation>
    <scope>NUCLEOTIDE SEQUENCE [LARGE SCALE GENOMIC DNA]</scope>
    <source>
        <strain evidence="2">MUT 4182</strain>
    </source>
</reference>
<dbReference type="OrthoDB" id="2404451at2759"/>
<dbReference type="Proteomes" id="UP000054248">
    <property type="component" value="Unassembled WGS sequence"/>
</dbReference>
<gene>
    <name evidence="1" type="ORF">M407DRAFT_79835</name>
</gene>
<dbReference type="STRING" id="1051891.A0A0C3LKP5"/>
<evidence type="ECO:0000313" key="2">
    <source>
        <dbReference type="Proteomes" id="UP000054248"/>
    </source>
</evidence>
<keyword evidence="2" id="KW-1185">Reference proteome</keyword>
<protein>
    <submittedName>
        <fullName evidence="1">Uncharacterized protein</fullName>
    </submittedName>
</protein>